<name>A0A0V8QBX6_9FIRM</name>
<dbReference type="RefSeq" id="WP_058353662.1">
    <property type="nucleotide sequence ID" value="NZ_CABMMD010000186.1"/>
</dbReference>
<dbReference type="STRING" id="290052.ASU35_03270"/>
<comment type="caution">
    <text evidence="2">The sequence shown here is derived from an EMBL/GenBank/DDBJ whole genome shotgun (WGS) entry which is preliminary data.</text>
</comment>
<feature type="region of interest" description="Disordered" evidence="1">
    <location>
        <begin position="62"/>
        <end position="83"/>
    </location>
</feature>
<proteinExistence type="predicted"/>
<evidence type="ECO:0000313" key="3">
    <source>
        <dbReference type="Proteomes" id="UP000054874"/>
    </source>
</evidence>
<reference evidence="2 3" key="1">
    <citation type="submission" date="2015-11" db="EMBL/GenBank/DDBJ databases">
        <title>Butyribacter intestini gen. nov., sp. nov., a butyric acid-producing bacterium of the family Lachnospiraceae isolated from the human faeces.</title>
        <authorList>
            <person name="Zou Y."/>
            <person name="Xue W."/>
            <person name="Luo G."/>
            <person name="Lv M."/>
        </authorList>
    </citation>
    <scope>NUCLEOTIDE SEQUENCE [LARGE SCALE GENOMIC DNA]</scope>
    <source>
        <strain evidence="2 3">ACET-33324</strain>
    </source>
</reference>
<evidence type="ECO:0000256" key="1">
    <source>
        <dbReference type="SAM" id="MobiDB-lite"/>
    </source>
</evidence>
<dbReference type="Proteomes" id="UP000054874">
    <property type="component" value="Unassembled WGS sequence"/>
</dbReference>
<dbReference type="AlphaFoldDB" id="A0A0V8QBX6"/>
<gene>
    <name evidence="2" type="ORF">ASU35_03270</name>
</gene>
<dbReference type="EMBL" id="LNAM01000186">
    <property type="protein sequence ID" value="KSV58069.1"/>
    <property type="molecule type" value="Genomic_DNA"/>
</dbReference>
<protein>
    <submittedName>
        <fullName evidence="2">Uncharacterized protein</fullName>
    </submittedName>
</protein>
<organism evidence="2 3">
    <name type="scientific">Acetivibrio ethanolgignens</name>
    <dbReference type="NCBI Taxonomy" id="290052"/>
    <lineage>
        <taxon>Bacteria</taxon>
        <taxon>Bacillati</taxon>
        <taxon>Bacillota</taxon>
        <taxon>Clostridia</taxon>
        <taxon>Eubacteriales</taxon>
        <taxon>Oscillospiraceae</taxon>
        <taxon>Acetivibrio</taxon>
    </lineage>
</organism>
<sequence length="83" mass="9086">MKADDFAKFAKTAKGKKAIKAAMKTYKYSKIQDGLNFTVATATHMNNPNRFVPVHTLKQAISKGLSRPDPRGSKALGPLPKIK</sequence>
<dbReference type="OrthoDB" id="1899157at2"/>
<keyword evidence="3" id="KW-1185">Reference proteome</keyword>
<accession>A0A0V8QBX6</accession>
<evidence type="ECO:0000313" key="2">
    <source>
        <dbReference type="EMBL" id="KSV58069.1"/>
    </source>
</evidence>